<evidence type="ECO:0000256" key="8">
    <source>
        <dbReference type="ARBA" id="ARBA00023012"/>
    </source>
</evidence>
<keyword evidence="14" id="KW-1185">Reference proteome</keyword>
<dbReference type="GO" id="GO:0000155">
    <property type="term" value="F:phosphorelay sensor kinase activity"/>
    <property type="evidence" value="ECO:0007669"/>
    <property type="project" value="InterPro"/>
</dbReference>
<evidence type="ECO:0000256" key="1">
    <source>
        <dbReference type="ARBA" id="ARBA00000085"/>
    </source>
</evidence>
<feature type="coiled-coil region" evidence="9">
    <location>
        <begin position="115"/>
        <end position="188"/>
    </location>
</feature>
<feature type="region of interest" description="Disordered" evidence="10">
    <location>
        <begin position="279"/>
        <end position="304"/>
    </location>
</feature>
<dbReference type="PANTHER" id="PTHR24421:SF10">
    <property type="entry name" value="NITRATE_NITRITE SENSOR PROTEIN NARQ"/>
    <property type="match status" value="1"/>
</dbReference>
<dbReference type="PANTHER" id="PTHR24421">
    <property type="entry name" value="NITRATE/NITRITE SENSOR PROTEIN NARX-RELATED"/>
    <property type="match status" value="1"/>
</dbReference>
<sequence>MRTTVRGLLLTAFVLAAALDTWWSVSGTGQVSVFSGWTPVLGTLAYALGRLNTRTAAWLPAVAALLQPFTTLYGAGGVTLALAKGTVGVCFVVLPWLLGRYLRERAAAASVGWERAELLEREQEVVAERERLRERARLAEETHDTLGHELSLIAVRAGSMQVSPAAGEEELRGEAGELREDAVRAMERLQEIMGILRDTDGTLPGGAHRQSVTGLVASAREAGMSVRMLGAGCLEGLPEYAQHALYRVAREALTNADKHASGAAVALHAEREARDGVTLRVSNDPPPEGAQDTGGPTGGSGLAGLGEYLRSVGGTVRSGPRSDGGFEVVARLPRATDGPRSTVPGSGVRRQFVTHRRRVHRALATSVAVPAGAVAVLTALWLGYYGYVSADSVLEPDTFHRLRIGEDQRRVEDTLPDTQMLDPPRQGEPPDAACQYYRTRAAFPGTGTEAYRLCFTQGQLTTKETVRLGSVGEEDQ</sequence>
<dbReference type="InterPro" id="IPR011712">
    <property type="entry name" value="Sig_transdc_His_kin_sub3_dim/P"/>
</dbReference>
<dbReference type="Gene3D" id="3.30.565.10">
    <property type="entry name" value="Histidine kinase-like ATPase, C-terminal domain"/>
    <property type="match status" value="1"/>
</dbReference>
<dbReference type="Pfam" id="PF07730">
    <property type="entry name" value="HisKA_3"/>
    <property type="match status" value="1"/>
</dbReference>
<keyword evidence="9" id="KW-0175">Coiled coil</keyword>
<dbReference type="GO" id="GO:0016020">
    <property type="term" value="C:membrane"/>
    <property type="evidence" value="ECO:0007669"/>
    <property type="project" value="InterPro"/>
</dbReference>
<evidence type="ECO:0000256" key="7">
    <source>
        <dbReference type="ARBA" id="ARBA00022840"/>
    </source>
</evidence>
<dbReference type="GO" id="GO:0005524">
    <property type="term" value="F:ATP binding"/>
    <property type="evidence" value="ECO:0007669"/>
    <property type="project" value="UniProtKB-KW"/>
</dbReference>
<dbReference type="CDD" id="cd16917">
    <property type="entry name" value="HATPase_UhpB-NarQ-NarX-like"/>
    <property type="match status" value="1"/>
</dbReference>
<dbReference type="GO" id="GO:0046983">
    <property type="term" value="F:protein dimerization activity"/>
    <property type="evidence" value="ECO:0007669"/>
    <property type="project" value="InterPro"/>
</dbReference>
<dbReference type="EMBL" id="VFQC01000001">
    <property type="protein sequence ID" value="TQN31550.1"/>
    <property type="molecule type" value="Genomic_DNA"/>
</dbReference>
<dbReference type="OrthoDB" id="227596at2"/>
<dbReference type="RefSeq" id="WP_141922967.1">
    <property type="nucleotide sequence ID" value="NZ_VFQC01000001.1"/>
</dbReference>
<keyword evidence="11" id="KW-1133">Transmembrane helix</keyword>
<dbReference type="InterPro" id="IPR036890">
    <property type="entry name" value="HATPase_C_sf"/>
</dbReference>
<organism evidence="13 14">
    <name type="scientific">Haloactinospora alba</name>
    <dbReference type="NCBI Taxonomy" id="405555"/>
    <lineage>
        <taxon>Bacteria</taxon>
        <taxon>Bacillati</taxon>
        <taxon>Actinomycetota</taxon>
        <taxon>Actinomycetes</taxon>
        <taxon>Streptosporangiales</taxon>
        <taxon>Nocardiopsidaceae</taxon>
        <taxon>Haloactinospora</taxon>
    </lineage>
</organism>
<dbReference type="Proteomes" id="UP000317422">
    <property type="component" value="Unassembled WGS sequence"/>
</dbReference>
<keyword evidence="11" id="KW-0472">Membrane</keyword>
<feature type="region of interest" description="Disordered" evidence="10">
    <location>
        <begin position="411"/>
        <end position="431"/>
    </location>
</feature>
<evidence type="ECO:0000256" key="5">
    <source>
        <dbReference type="ARBA" id="ARBA00022741"/>
    </source>
</evidence>
<feature type="transmembrane region" description="Helical" evidence="11">
    <location>
        <begin position="362"/>
        <end position="387"/>
    </location>
</feature>
<dbReference type="InterPro" id="IPR050482">
    <property type="entry name" value="Sensor_HK_TwoCompSys"/>
</dbReference>
<feature type="domain" description="Signal transduction histidine kinase subgroup 3 dimerisation and phosphoacceptor" evidence="12">
    <location>
        <begin position="134"/>
        <end position="199"/>
    </location>
</feature>
<keyword evidence="8" id="KW-0902">Two-component regulatory system</keyword>
<comment type="catalytic activity">
    <reaction evidence="1">
        <text>ATP + protein L-histidine = ADP + protein N-phospho-L-histidine.</text>
        <dbReference type="EC" id="2.7.13.3"/>
    </reaction>
</comment>
<dbReference type="AlphaFoldDB" id="A0A543NIH2"/>
<evidence type="ECO:0000256" key="10">
    <source>
        <dbReference type="SAM" id="MobiDB-lite"/>
    </source>
</evidence>
<feature type="transmembrane region" description="Helical" evidence="11">
    <location>
        <begin position="72"/>
        <end position="98"/>
    </location>
</feature>
<evidence type="ECO:0000256" key="3">
    <source>
        <dbReference type="ARBA" id="ARBA00022553"/>
    </source>
</evidence>
<evidence type="ECO:0000256" key="9">
    <source>
        <dbReference type="SAM" id="Coils"/>
    </source>
</evidence>
<evidence type="ECO:0000256" key="2">
    <source>
        <dbReference type="ARBA" id="ARBA00012438"/>
    </source>
</evidence>
<evidence type="ECO:0000313" key="13">
    <source>
        <dbReference type="EMBL" id="TQN31550.1"/>
    </source>
</evidence>
<keyword evidence="4" id="KW-0808">Transferase</keyword>
<evidence type="ECO:0000256" key="4">
    <source>
        <dbReference type="ARBA" id="ARBA00022679"/>
    </source>
</evidence>
<keyword evidence="3" id="KW-0597">Phosphoprotein</keyword>
<dbReference type="Gene3D" id="1.20.5.1930">
    <property type="match status" value="1"/>
</dbReference>
<reference evidence="13 14" key="1">
    <citation type="submission" date="2019-06" db="EMBL/GenBank/DDBJ databases">
        <title>Sequencing the genomes of 1000 actinobacteria strains.</title>
        <authorList>
            <person name="Klenk H.-P."/>
        </authorList>
    </citation>
    <scope>NUCLEOTIDE SEQUENCE [LARGE SCALE GENOMIC DNA]</scope>
    <source>
        <strain evidence="13 14">DSM 45015</strain>
    </source>
</reference>
<evidence type="ECO:0000259" key="12">
    <source>
        <dbReference type="Pfam" id="PF07730"/>
    </source>
</evidence>
<evidence type="ECO:0000313" key="14">
    <source>
        <dbReference type="Proteomes" id="UP000317422"/>
    </source>
</evidence>
<protein>
    <recommendedName>
        <fullName evidence="2">histidine kinase</fullName>
        <ecNumber evidence="2">2.7.13.3</ecNumber>
    </recommendedName>
</protein>
<dbReference type="SUPFAM" id="SSF55874">
    <property type="entry name" value="ATPase domain of HSP90 chaperone/DNA topoisomerase II/histidine kinase"/>
    <property type="match status" value="1"/>
</dbReference>
<keyword evidence="6 13" id="KW-0418">Kinase</keyword>
<evidence type="ECO:0000256" key="6">
    <source>
        <dbReference type="ARBA" id="ARBA00022777"/>
    </source>
</evidence>
<feature type="compositionally biased region" description="Gly residues" evidence="10">
    <location>
        <begin position="295"/>
        <end position="304"/>
    </location>
</feature>
<keyword evidence="7" id="KW-0067">ATP-binding</keyword>
<accession>A0A543NIH2</accession>
<dbReference type="EC" id="2.7.13.3" evidence="2"/>
<comment type="caution">
    <text evidence="13">The sequence shown here is derived from an EMBL/GenBank/DDBJ whole genome shotgun (WGS) entry which is preliminary data.</text>
</comment>
<keyword evidence="11" id="KW-0812">Transmembrane</keyword>
<evidence type="ECO:0000256" key="11">
    <source>
        <dbReference type="SAM" id="Phobius"/>
    </source>
</evidence>
<keyword evidence="5" id="KW-0547">Nucleotide-binding</keyword>
<proteinExistence type="predicted"/>
<name>A0A543NIH2_9ACTN</name>
<gene>
    <name evidence="13" type="ORF">FHX37_1457</name>
</gene>